<feature type="compositionally biased region" description="Acidic residues" evidence="1">
    <location>
        <begin position="83"/>
        <end position="113"/>
    </location>
</feature>
<reference evidence="2" key="2">
    <citation type="journal article" date="2019" name="IMA Fungus">
        <title>Genome sequencing and comparison of five Tilletia species to identify candidate genes for the detection of regulated species infecting wheat.</title>
        <authorList>
            <person name="Nguyen H.D.T."/>
            <person name="Sultana T."/>
            <person name="Kesanakurti P."/>
            <person name="Hambleton S."/>
        </authorList>
    </citation>
    <scope>NUCLEOTIDE SEQUENCE</scope>
    <source>
        <strain evidence="2">DAOMC 236416</strain>
    </source>
</reference>
<organism evidence="2 3">
    <name type="scientific">Tilletia indica</name>
    <dbReference type="NCBI Taxonomy" id="43049"/>
    <lineage>
        <taxon>Eukaryota</taxon>
        <taxon>Fungi</taxon>
        <taxon>Dikarya</taxon>
        <taxon>Basidiomycota</taxon>
        <taxon>Ustilaginomycotina</taxon>
        <taxon>Exobasidiomycetes</taxon>
        <taxon>Tilletiales</taxon>
        <taxon>Tilletiaceae</taxon>
        <taxon>Tilletia</taxon>
    </lineage>
</organism>
<sequence>MERFRNSGHEANRPRREKLAYRREVRKWRLKAILAEKKRRHSLKKKEAKKNNNPAPKKPTVLLRKAPRIRITKKNKKSKYVYDEADEEDEDGEIVEQGDEDEDEDGYLSDLFDDGDIPDAPISSYMRTLSARSGASLAELNRRSTNLQSNEEATAEALAHFTPTPALRHREDRLPQTTDPVRLAKQRKYGLIEE</sequence>
<feature type="region of interest" description="Disordered" evidence="1">
    <location>
        <begin position="36"/>
        <end position="113"/>
    </location>
</feature>
<proteinExistence type="predicted"/>
<evidence type="ECO:0000313" key="3">
    <source>
        <dbReference type="Proteomes" id="UP000077521"/>
    </source>
</evidence>
<feature type="region of interest" description="Disordered" evidence="1">
    <location>
        <begin position="161"/>
        <end position="182"/>
    </location>
</feature>
<comment type="caution">
    <text evidence="2">The sequence shown here is derived from an EMBL/GenBank/DDBJ whole genome shotgun (WGS) entry which is preliminary data.</text>
</comment>
<dbReference type="AlphaFoldDB" id="A0A177TQC7"/>
<feature type="compositionally biased region" description="Basic residues" evidence="1">
    <location>
        <begin position="37"/>
        <end position="48"/>
    </location>
</feature>
<name>A0A177TQC7_9BASI</name>
<keyword evidence="3" id="KW-1185">Reference proteome</keyword>
<reference evidence="2" key="1">
    <citation type="submission" date="2016-04" db="EMBL/GenBank/DDBJ databases">
        <authorList>
            <person name="Nguyen H.D."/>
            <person name="Samba Siva P."/>
            <person name="Cullis J."/>
            <person name="Levesque C.A."/>
            <person name="Hambleton S."/>
        </authorList>
    </citation>
    <scope>NUCLEOTIDE SEQUENCE</scope>
    <source>
        <strain evidence="2">DAOMC 236416</strain>
    </source>
</reference>
<accession>A0A177TQC7</accession>
<dbReference type="Proteomes" id="UP000077521">
    <property type="component" value="Unassembled WGS sequence"/>
</dbReference>
<evidence type="ECO:0000256" key="1">
    <source>
        <dbReference type="SAM" id="MobiDB-lite"/>
    </source>
</evidence>
<protein>
    <submittedName>
        <fullName evidence="2">Uncharacterized protein</fullName>
    </submittedName>
</protein>
<gene>
    <name evidence="2" type="ORF">A4X13_0g998</name>
</gene>
<feature type="compositionally biased region" description="Basic residues" evidence="1">
    <location>
        <begin position="65"/>
        <end position="79"/>
    </location>
</feature>
<evidence type="ECO:0000313" key="2">
    <source>
        <dbReference type="EMBL" id="KAE8259491.1"/>
    </source>
</evidence>
<dbReference type="EMBL" id="LWDF02000035">
    <property type="protein sequence ID" value="KAE8259491.1"/>
    <property type="molecule type" value="Genomic_DNA"/>
</dbReference>